<dbReference type="EMBL" id="CADCVS010000086">
    <property type="protein sequence ID" value="CAA9476910.1"/>
    <property type="molecule type" value="Genomic_DNA"/>
</dbReference>
<gene>
    <name evidence="2" type="ORF">AVDCRST_MAG30-528</name>
</gene>
<protein>
    <submittedName>
        <fullName evidence="2">Uncharacterized protein</fullName>
    </submittedName>
</protein>
<evidence type="ECO:0000313" key="2">
    <source>
        <dbReference type="EMBL" id="CAA9476910.1"/>
    </source>
</evidence>
<name>A0A6J4RTH7_9ACTN</name>
<feature type="chain" id="PRO_5026952416" evidence="1">
    <location>
        <begin position="24"/>
        <end position="313"/>
    </location>
</feature>
<feature type="signal peptide" evidence="1">
    <location>
        <begin position="1"/>
        <end position="23"/>
    </location>
</feature>
<evidence type="ECO:0000256" key="1">
    <source>
        <dbReference type="SAM" id="SignalP"/>
    </source>
</evidence>
<organism evidence="2">
    <name type="scientific">uncultured Solirubrobacteraceae bacterium</name>
    <dbReference type="NCBI Taxonomy" id="1162706"/>
    <lineage>
        <taxon>Bacteria</taxon>
        <taxon>Bacillati</taxon>
        <taxon>Actinomycetota</taxon>
        <taxon>Thermoleophilia</taxon>
        <taxon>Solirubrobacterales</taxon>
        <taxon>Solirubrobacteraceae</taxon>
        <taxon>environmental samples</taxon>
    </lineage>
</organism>
<sequence>MRLPVPLLLAALAALLLPAAAHAQTVVAADPAAQQLTALAGSVVWSSAAEDGEVLMRRDERGRVARVPRTPPARVYRSLDLGLDAGGELVLTYLRCSTFTRCVPYADDLRGTRKRVRGLERDGCRLSTAPAMWRSTQAYGLVCRRGGRFDRRRSGLYAQTKRARPRRLPAPPRALGTGSLLVTSVDLRGSRAAAITADINEYAYSVRTSGRGLQAFLAATSEGDGNARAGGLALGSGDALWTLVTSEHAGDPNEAVIFRSTGGCLGIERLANASEQETGFRAVDIAVDGGTVYLVAPGTGITTHAFAPERPCG</sequence>
<proteinExistence type="predicted"/>
<reference evidence="2" key="1">
    <citation type="submission" date="2020-02" db="EMBL/GenBank/DDBJ databases">
        <authorList>
            <person name="Meier V. D."/>
        </authorList>
    </citation>
    <scope>NUCLEOTIDE SEQUENCE</scope>
    <source>
        <strain evidence="2">AVDCRST_MAG30</strain>
    </source>
</reference>
<accession>A0A6J4RTH7</accession>
<keyword evidence="1" id="KW-0732">Signal</keyword>
<dbReference type="AlphaFoldDB" id="A0A6J4RTH7"/>